<dbReference type="SMART" id="SM00248">
    <property type="entry name" value="ANK"/>
    <property type="match status" value="2"/>
</dbReference>
<dbReference type="PANTHER" id="PTHR24126:SF14">
    <property type="entry name" value="ANK_REP_REGION DOMAIN-CONTAINING PROTEIN"/>
    <property type="match status" value="1"/>
</dbReference>
<dbReference type="PROSITE" id="PS50088">
    <property type="entry name" value="ANK_REPEAT"/>
    <property type="match status" value="1"/>
</dbReference>
<dbReference type="PANTHER" id="PTHR24126">
    <property type="entry name" value="ANKYRIN REPEAT, PH AND SEC7 DOMAIN CONTAINING PROTEIN SECG-RELATED"/>
    <property type="match status" value="1"/>
</dbReference>
<keyword evidence="6" id="KW-1185">Reference proteome</keyword>
<dbReference type="PROSITE" id="PS50297">
    <property type="entry name" value="ANK_REP_REGION"/>
    <property type="match status" value="1"/>
</dbReference>
<dbReference type="Proteomes" id="UP001497497">
    <property type="component" value="Unassembled WGS sequence"/>
</dbReference>
<comment type="caution">
    <text evidence="5">The sequence shown here is derived from an EMBL/GenBank/DDBJ whole genome shotgun (WGS) entry which is preliminary data.</text>
</comment>
<dbReference type="SUPFAM" id="SSF48403">
    <property type="entry name" value="Ankyrin repeat"/>
    <property type="match status" value="1"/>
</dbReference>
<evidence type="ECO:0000256" key="4">
    <source>
        <dbReference type="SAM" id="MobiDB-lite"/>
    </source>
</evidence>
<feature type="compositionally biased region" description="Polar residues" evidence="4">
    <location>
        <begin position="215"/>
        <end position="225"/>
    </location>
</feature>
<dbReference type="Pfam" id="PF12796">
    <property type="entry name" value="Ank_2"/>
    <property type="match status" value="1"/>
</dbReference>
<evidence type="ECO:0000256" key="3">
    <source>
        <dbReference type="PROSITE-ProRule" id="PRU00023"/>
    </source>
</evidence>
<dbReference type="InterPro" id="IPR002110">
    <property type="entry name" value="Ankyrin_rpt"/>
</dbReference>
<evidence type="ECO:0000256" key="2">
    <source>
        <dbReference type="ARBA" id="ARBA00023043"/>
    </source>
</evidence>
<dbReference type="EMBL" id="CAXITT010000001">
    <property type="protein sequence ID" value="CAL1525981.1"/>
    <property type="molecule type" value="Genomic_DNA"/>
</dbReference>
<gene>
    <name evidence="5" type="ORF">GSLYS_00000158001</name>
</gene>
<keyword evidence="1" id="KW-0677">Repeat</keyword>
<accession>A0AAV2GY21</accession>
<dbReference type="InterPro" id="IPR036770">
    <property type="entry name" value="Ankyrin_rpt-contain_sf"/>
</dbReference>
<evidence type="ECO:0000313" key="5">
    <source>
        <dbReference type="EMBL" id="CAL1525981.1"/>
    </source>
</evidence>
<dbReference type="AlphaFoldDB" id="A0AAV2GY21"/>
<evidence type="ECO:0000313" key="6">
    <source>
        <dbReference type="Proteomes" id="UP001497497"/>
    </source>
</evidence>
<name>A0AAV2GY21_LYMST</name>
<organism evidence="5 6">
    <name type="scientific">Lymnaea stagnalis</name>
    <name type="common">Great pond snail</name>
    <name type="synonym">Helix stagnalis</name>
    <dbReference type="NCBI Taxonomy" id="6523"/>
    <lineage>
        <taxon>Eukaryota</taxon>
        <taxon>Metazoa</taxon>
        <taxon>Spiralia</taxon>
        <taxon>Lophotrochozoa</taxon>
        <taxon>Mollusca</taxon>
        <taxon>Gastropoda</taxon>
        <taxon>Heterobranchia</taxon>
        <taxon>Euthyneura</taxon>
        <taxon>Panpulmonata</taxon>
        <taxon>Hygrophila</taxon>
        <taxon>Lymnaeoidea</taxon>
        <taxon>Lymnaeidae</taxon>
        <taxon>Lymnaea</taxon>
    </lineage>
</organism>
<feature type="repeat" description="ANK" evidence="3">
    <location>
        <begin position="88"/>
        <end position="120"/>
    </location>
</feature>
<reference evidence="5 6" key="1">
    <citation type="submission" date="2024-04" db="EMBL/GenBank/DDBJ databases">
        <authorList>
            <consortium name="Genoscope - CEA"/>
            <person name="William W."/>
        </authorList>
    </citation>
    <scope>NUCLEOTIDE SEQUENCE [LARGE SCALE GENOMIC DNA]</scope>
</reference>
<evidence type="ECO:0000256" key="1">
    <source>
        <dbReference type="ARBA" id="ARBA00022737"/>
    </source>
</evidence>
<keyword evidence="2 3" id="KW-0040">ANK repeat</keyword>
<sequence length="225" mass="24680">MADGDKILQNFQKELQHAQSIDKQLPTLARQGNDKFVQDFLGDNVKIQSSGITASVSQLYVASFWGLKDTVRQLLEAGTNPNHQNEGTLWTPLHAAAFQEHGPVVMLLLEYGAQPEVPDSENRTPADFASASDTVWPLFAALGVVRTQRNVLIDKQILRPGSGVTQTRESGFGMTMAGYNSGSEGDGQKHNYLAAMSGDVLANEHEERGPVDPRQVTQPNFSMWK</sequence>
<protein>
    <submittedName>
        <fullName evidence="5">Uncharacterized protein</fullName>
    </submittedName>
</protein>
<proteinExistence type="predicted"/>
<dbReference type="Gene3D" id="1.25.40.20">
    <property type="entry name" value="Ankyrin repeat-containing domain"/>
    <property type="match status" value="1"/>
</dbReference>
<feature type="region of interest" description="Disordered" evidence="4">
    <location>
        <begin position="205"/>
        <end position="225"/>
    </location>
</feature>